<reference evidence="1 2" key="1">
    <citation type="submission" date="2011-04" db="EMBL/GenBank/DDBJ databases">
        <authorList>
            <person name="Muzny D."/>
            <person name="Qin X."/>
            <person name="Deng J."/>
            <person name="Jiang H."/>
            <person name="Liu Y."/>
            <person name="Qu J."/>
            <person name="Song X.-Z."/>
            <person name="Zhang L."/>
            <person name="Thornton R."/>
            <person name="Coyle M."/>
            <person name="Francisco L."/>
            <person name="Jackson L."/>
            <person name="Javaid M."/>
            <person name="Korchina V."/>
            <person name="Kovar C."/>
            <person name="Mata R."/>
            <person name="Mathew T."/>
            <person name="Ngo R."/>
            <person name="Nguyen L."/>
            <person name="Nguyen N."/>
            <person name="Okwuonu G."/>
            <person name="Ongeri F."/>
            <person name="Pham C."/>
            <person name="Simmons D."/>
            <person name="Wilczek-Boney K."/>
            <person name="Hale W."/>
            <person name="Jakkamsetti A."/>
            <person name="Pham P."/>
            <person name="Ruth R."/>
            <person name="San Lucas F."/>
            <person name="Warren J."/>
            <person name="Zhang J."/>
            <person name="Zhao Z."/>
            <person name="Zhou C."/>
            <person name="Zhu D."/>
            <person name="Lee S."/>
            <person name="Bess C."/>
            <person name="Blankenburg K."/>
            <person name="Forbes L."/>
            <person name="Fu Q."/>
            <person name="Gubbala S."/>
            <person name="Hirani K."/>
            <person name="Jayaseelan J.C."/>
            <person name="Lara F."/>
            <person name="Munidasa M."/>
            <person name="Palculict T."/>
            <person name="Patil S."/>
            <person name="Pu L.-L."/>
            <person name="Saada N."/>
            <person name="Tang L."/>
            <person name="Weissenberger G."/>
            <person name="Zhu Y."/>
            <person name="Hemphill L."/>
            <person name="Shang Y."/>
            <person name="Youmans B."/>
            <person name="Ayvaz T."/>
            <person name="Ross M."/>
            <person name="Santibanez J."/>
            <person name="Aqrawi P."/>
            <person name="Gross S."/>
            <person name="Joshi V."/>
            <person name="Fowler G."/>
            <person name="Nazareth L."/>
            <person name="Reid J."/>
            <person name="Worley K."/>
            <person name="Petrosino J."/>
            <person name="Highlander S."/>
            <person name="Gibbs R."/>
        </authorList>
    </citation>
    <scope>NUCLEOTIDE SEQUENCE [LARGE SCALE GENOMIC DNA]</scope>
    <source>
        <strain evidence="1 2">DSM 3688</strain>
    </source>
</reference>
<evidence type="ECO:0000313" key="2">
    <source>
        <dbReference type="Proteomes" id="UP000007820"/>
    </source>
</evidence>
<accession>F9D4V0</accession>
<evidence type="ECO:0000313" key="1">
    <source>
        <dbReference type="EMBL" id="EGQ13610.1"/>
    </source>
</evidence>
<dbReference type="EMBL" id="AFPW01000027">
    <property type="protein sequence ID" value="EGQ13610.1"/>
    <property type="molecule type" value="Genomic_DNA"/>
</dbReference>
<comment type="caution">
    <text evidence="1">The sequence shown here is derived from an EMBL/GenBank/DDBJ whole genome shotgun (WGS) entry which is preliminary data.</text>
</comment>
<name>F9D4V0_PREDD</name>
<dbReference type="AlphaFoldDB" id="F9D4V0"/>
<organism evidence="1 2">
    <name type="scientific">Prevotella dentalis (strain ATCC 49559 / DSM 3688 / JCM 13448 / NCTC 12043 / ES 2772)</name>
    <name type="common">Mitsuokella dentalis</name>
    <dbReference type="NCBI Taxonomy" id="908937"/>
    <lineage>
        <taxon>Bacteria</taxon>
        <taxon>Pseudomonadati</taxon>
        <taxon>Bacteroidota</taxon>
        <taxon>Bacteroidia</taxon>
        <taxon>Bacteroidales</taxon>
        <taxon>Prevotellaceae</taxon>
        <taxon>Prevotella</taxon>
    </lineage>
</organism>
<protein>
    <submittedName>
        <fullName evidence="1">Uncharacterized protein</fullName>
    </submittedName>
</protein>
<dbReference type="Proteomes" id="UP000007820">
    <property type="component" value="Unassembled WGS sequence"/>
</dbReference>
<proteinExistence type="predicted"/>
<gene>
    <name evidence="1" type="ORF">HMPREF9136_1878</name>
</gene>
<sequence length="74" mass="8844">MLQTDIIYPRIEEIYPCRAIPLFTGLTIYDDLSRKREKYSRHRMANVGKRLSLHVIMAQRAVCQLPMQHKMKRL</sequence>